<accession>A0A9X3A1W6</accession>
<comment type="caution">
    <text evidence="4">The sequence shown here is derived from an EMBL/GenBank/DDBJ whole genome shotgun (WGS) entry which is preliminary data.</text>
</comment>
<feature type="chain" id="PRO_5040875572" evidence="1">
    <location>
        <begin position="26"/>
        <end position="1096"/>
    </location>
</feature>
<evidence type="ECO:0000256" key="1">
    <source>
        <dbReference type="SAM" id="SignalP"/>
    </source>
</evidence>
<dbReference type="InterPro" id="IPR041371">
    <property type="entry name" value="GH92_N"/>
</dbReference>
<evidence type="ECO:0000259" key="3">
    <source>
        <dbReference type="Pfam" id="PF17678"/>
    </source>
</evidence>
<dbReference type="InterPro" id="IPR014718">
    <property type="entry name" value="GH-type_carb-bd"/>
</dbReference>
<dbReference type="EMBL" id="JANYMP010000012">
    <property type="protein sequence ID" value="MCS7480104.1"/>
    <property type="molecule type" value="Genomic_DNA"/>
</dbReference>
<dbReference type="RefSeq" id="WP_259625599.1">
    <property type="nucleotide sequence ID" value="NZ_JANYMP010000012.1"/>
</dbReference>
<protein>
    <submittedName>
        <fullName evidence="4">GH92 family glycosyl hydrolase</fullName>
        <ecNumber evidence="4">3.2.1.-</ecNumber>
    </submittedName>
</protein>
<dbReference type="NCBIfam" id="TIGR01180">
    <property type="entry name" value="aman2_put"/>
    <property type="match status" value="1"/>
</dbReference>
<feature type="signal peptide" evidence="1">
    <location>
        <begin position="1"/>
        <end position="25"/>
    </location>
</feature>
<keyword evidence="4" id="KW-0326">Glycosidase</keyword>
<dbReference type="Gene3D" id="1.20.1610.10">
    <property type="entry name" value="alpha-1,2-mannosidases domains"/>
    <property type="match status" value="1"/>
</dbReference>
<evidence type="ECO:0000259" key="2">
    <source>
        <dbReference type="Pfam" id="PF07971"/>
    </source>
</evidence>
<dbReference type="GO" id="GO:0030246">
    <property type="term" value="F:carbohydrate binding"/>
    <property type="evidence" value="ECO:0007669"/>
    <property type="project" value="InterPro"/>
</dbReference>
<dbReference type="Gene3D" id="3.30.2080.10">
    <property type="entry name" value="GH92 mannosidase domain"/>
    <property type="match status" value="1"/>
</dbReference>
<dbReference type="GO" id="GO:0005829">
    <property type="term" value="C:cytosol"/>
    <property type="evidence" value="ECO:0007669"/>
    <property type="project" value="TreeGrafter"/>
</dbReference>
<dbReference type="EC" id="3.2.1.-" evidence="4"/>
<keyword evidence="1" id="KW-0732">Signal</keyword>
<feature type="domain" description="Glycosyl hydrolase family 92 N-terminal" evidence="3">
    <location>
        <begin position="40"/>
        <end position="298"/>
    </location>
</feature>
<keyword evidence="4" id="KW-0378">Hydrolase</keyword>
<dbReference type="SUPFAM" id="SSF48208">
    <property type="entry name" value="Six-hairpin glycosidases"/>
    <property type="match status" value="1"/>
</dbReference>
<dbReference type="Pfam" id="PF17678">
    <property type="entry name" value="Glyco_hydro_92N"/>
    <property type="match status" value="1"/>
</dbReference>
<dbReference type="GO" id="GO:0005975">
    <property type="term" value="P:carbohydrate metabolic process"/>
    <property type="evidence" value="ECO:0007669"/>
    <property type="project" value="InterPro"/>
</dbReference>
<dbReference type="AlphaFoldDB" id="A0A9X3A1W6"/>
<dbReference type="Proteomes" id="UP001141259">
    <property type="component" value="Unassembled WGS sequence"/>
</dbReference>
<dbReference type="FunFam" id="3.30.2080.10:FF:000001">
    <property type="entry name" value="Alpha-1,2-mannosidase subfamily"/>
    <property type="match status" value="1"/>
</dbReference>
<dbReference type="InterPro" id="IPR050883">
    <property type="entry name" value="PNGase"/>
</dbReference>
<evidence type="ECO:0000313" key="5">
    <source>
        <dbReference type="Proteomes" id="UP001141259"/>
    </source>
</evidence>
<name>A0A9X3A1W6_9PSEU</name>
<keyword evidence="5" id="KW-1185">Reference proteome</keyword>
<feature type="domain" description="Glycosyl hydrolase family 92" evidence="2">
    <location>
        <begin position="304"/>
        <end position="783"/>
    </location>
</feature>
<dbReference type="InterPro" id="IPR005887">
    <property type="entry name" value="GH92_a_mannosidase_put"/>
</dbReference>
<dbReference type="GO" id="GO:0006516">
    <property type="term" value="P:glycoprotein catabolic process"/>
    <property type="evidence" value="ECO:0007669"/>
    <property type="project" value="TreeGrafter"/>
</dbReference>
<dbReference type="Gene3D" id="2.70.98.10">
    <property type="match status" value="1"/>
</dbReference>
<dbReference type="PANTHER" id="PTHR12143">
    <property type="entry name" value="PEPTIDE N-GLYCANASE PNGASE -RELATED"/>
    <property type="match status" value="1"/>
</dbReference>
<sequence>MQRRGVLTTVLAAAALVLGVCSAPAALGEPEALVEDPASLVNPLIGTTNLGNTFPGAVAPFGMLAWSPELTRGNATRAPAPGGYHYDVNRVRGFSLTHMSGTGCAGGSGDIPFFPHVGAVTTSPAADGTDAVYSSTFKHENEVAKAGHYTVGLDSGAKAELTATQRSGSGRFTFPADKPGTMLIRTANSEVGSTASDVTVDAATRTVTGSVTSGNFCGYINQVGRRSYYTLHFVAQFDQPFTSVGTWQDDVVTPGSTTSTGATTYGTAGWPLVGKGSGAYLGFDTAKSPTTNVKVGISYVSLDNAKANLKAENPPKQTFEKTRDGAVKAWNKQLKRIQVGGGTAEQRTTFYTALYHSLLHPNVFSDVNGEYWGMDGKPHKVSRKQDVQYGTFSGWDVYRSQVQLLTLLEPDIGSDIAQSLLNQADQNGGVWDRWTHASGGTHVMNGDPSAPALAGIHAFGGTDFDVRSALNSLVKAATVPTALDLSRDGWAVMSVGQRPSLDKYLDKHYMPSVSNAWGGAAETLEMSTADFALSELAKDVKDPATAKVFAERSQWWQNNFDPVAHSTGGYVRNRNADGTWVRDFAPGTENGFVEGTSAQYTWMVPHNVAGLVESMGGRDRFNQRLDTFFHQADGSWALSNAGPDKAALDNEPSINSPWLYSYTGQPHKAQQTIRQVLNTMWGDKTGGIPGNDDLGAMSSWYVFAAMGMYPQVSSRAELVLGSPLFPKIKVDRDGGRDITITAPRAAADAPYVQSLKVNGKSSTKPWLPESFVQKGGKLDYVLGTTANTSWGSNPADAPPSFRDGEQPIDHSQPFYLTVSPTSPTLAPGGSIEAAVQAKRLYDGDPAVTYAITGDSALVFTPATGTVPITETGAKFTISTEAGTPQGFYSATATVTVAGAAPVVLPLTVKVAPPGSMLAAVNNIGVSDDKGSEEADFDGGGYSYSRQALAAAGLTSGGTGTVDGLAYTWPNSPEDRADNVIAAGQSIDVSGTKLSFLGAAAGGARTAAGTVTFTDGTSAPIDLGFSDWTLGGGSQNPAYGNVVVAKTPYRNQIGGGSEQVVTNIFATKTYTAPDGKVIKSVKLPTNGGLHVFAIASA</sequence>
<dbReference type="Pfam" id="PF07971">
    <property type="entry name" value="Glyco_hydro_92"/>
    <property type="match status" value="1"/>
</dbReference>
<organism evidence="4 5">
    <name type="scientific">Umezawaea endophytica</name>
    <dbReference type="NCBI Taxonomy" id="1654476"/>
    <lineage>
        <taxon>Bacteria</taxon>
        <taxon>Bacillati</taxon>
        <taxon>Actinomycetota</taxon>
        <taxon>Actinomycetes</taxon>
        <taxon>Pseudonocardiales</taxon>
        <taxon>Pseudonocardiaceae</taxon>
        <taxon>Umezawaea</taxon>
    </lineage>
</organism>
<dbReference type="InterPro" id="IPR008928">
    <property type="entry name" value="6-hairpin_glycosidase_sf"/>
</dbReference>
<proteinExistence type="predicted"/>
<dbReference type="GO" id="GO:0016798">
    <property type="term" value="F:hydrolase activity, acting on glycosyl bonds"/>
    <property type="evidence" value="ECO:0007669"/>
    <property type="project" value="UniProtKB-KW"/>
</dbReference>
<dbReference type="PANTHER" id="PTHR12143:SF39">
    <property type="entry name" value="SECRETED PROTEIN"/>
    <property type="match status" value="1"/>
</dbReference>
<dbReference type="InterPro" id="IPR012939">
    <property type="entry name" value="Glyco_hydro_92"/>
</dbReference>
<evidence type="ECO:0000313" key="4">
    <source>
        <dbReference type="EMBL" id="MCS7480104.1"/>
    </source>
</evidence>
<dbReference type="Gene3D" id="1.20.1050.60">
    <property type="entry name" value="alpha-1,2-mannosidase"/>
    <property type="match status" value="1"/>
</dbReference>
<dbReference type="GO" id="GO:0000224">
    <property type="term" value="F:peptide-N4-(N-acetyl-beta-glucosaminyl)asparagine amidase activity"/>
    <property type="evidence" value="ECO:0007669"/>
    <property type="project" value="TreeGrafter"/>
</dbReference>
<gene>
    <name evidence="4" type="ORF">NZH93_24885</name>
</gene>
<reference evidence="4" key="1">
    <citation type="submission" date="2022-08" db="EMBL/GenBank/DDBJ databases">
        <authorList>
            <person name="Tistechok S."/>
            <person name="Samborskyy M."/>
            <person name="Roman I."/>
        </authorList>
    </citation>
    <scope>NUCLEOTIDE SEQUENCE</scope>
    <source>
        <strain evidence="4">DSM 103496</strain>
    </source>
</reference>